<gene>
    <name evidence="2" type="ORF">AURMO_00021</name>
</gene>
<keyword evidence="3" id="KW-1185">Reference proteome</keyword>
<protein>
    <recommendedName>
        <fullName evidence="4">DUF308 domain-containing protein</fullName>
    </recommendedName>
</protein>
<feature type="transmembrane region" description="Helical" evidence="1">
    <location>
        <begin position="71"/>
        <end position="90"/>
    </location>
</feature>
<name>A0A2Z3RXF5_9MICO</name>
<feature type="transmembrane region" description="Helical" evidence="1">
    <location>
        <begin position="12"/>
        <end position="31"/>
    </location>
</feature>
<dbReference type="KEGG" id="aum:AURMO_00021"/>
<organism evidence="2 3">
    <name type="scientific">Aurantimicrobium photophilum</name>
    <dbReference type="NCBI Taxonomy" id="1987356"/>
    <lineage>
        <taxon>Bacteria</taxon>
        <taxon>Bacillati</taxon>
        <taxon>Actinomycetota</taxon>
        <taxon>Actinomycetes</taxon>
        <taxon>Micrococcales</taxon>
        <taxon>Microbacteriaceae</taxon>
        <taxon>Aurantimicrobium</taxon>
    </lineage>
</organism>
<evidence type="ECO:0000256" key="1">
    <source>
        <dbReference type="SAM" id="Phobius"/>
    </source>
</evidence>
<keyword evidence="1" id="KW-0812">Transmembrane</keyword>
<keyword evidence="1" id="KW-0472">Membrane</keyword>
<evidence type="ECO:0000313" key="2">
    <source>
        <dbReference type="EMBL" id="AWR20646.1"/>
    </source>
</evidence>
<feature type="transmembrane region" description="Helical" evidence="1">
    <location>
        <begin position="128"/>
        <end position="145"/>
    </location>
</feature>
<dbReference type="OrthoDB" id="5126240at2"/>
<feature type="transmembrane region" description="Helical" evidence="1">
    <location>
        <begin position="151"/>
        <end position="174"/>
    </location>
</feature>
<sequence length="187" mass="19280">MAIADSSLTRVGNALILRSIPALVAAVVITFSRNHAAVVGLTVFVGFAFLLASTLIFTVMSVPLEGLNRTLVGIQAIATVVAAAIASATLTGGLPALLLVLSIWAGITAALELYAGYRESNRTVAKEWLTIGGFTAILAIIEAVVPMNDVYAVGIFGAYAAIVGVYQVIAGISLRSDAQSTTRKVSS</sequence>
<accession>A0A2Z3RXF5</accession>
<dbReference type="AlphaFoldDB" id="A0A2Z3RXF5"/>
<keyword evidence="1" id="KW-1133">Transmembrane helix</keyword>
<reference evidence="2 3" key="1">
    <citation type="submission" date="2017-10" db="EMBL/GenBank/DDBJ databases">
        <title>Genome of an Actinobacterium that displays light-enhanced growth.</title>
        <authorList>
            <person name="Maresca J.A."/>
            <person name="Hempel P."/>
            <person name="Shevchenko O."/>
            <person name="Miller K.J."/>
            <person name="Hahn M.W."/>
        </authorList>
    </citation>
    <scope>NUCLEOTIDE SEQUENCE [LARGE SCALE GENOMIC DNA]</scope>
    <source>
        <strain evidence="2 3">MWH-Mo1</strain>
    </source>
</reference>
<dbReference type="RefSeq" id="WP_110232582.1">
    <property type="nucleotide sequence ID" value="NZ_CP023994.1"/>
</dbReference>
<feature type="transmembrane region" description="Helical" evidence="1">
    <location>
        <begin position="96"/>
        <end position="116"/>
    </location>
</feature>
<proteinExistence type="predicted"/>
<evidence type="ECO:0000313" key="3">
    <source>
        <dbReference type="Proteomes" id="UP000246894"/>
    </source>
</evidence>
<dbReference type="EMBL" id="CP023994">
    <property type="protein sequence ID" value="AWR20646.1"/>
    <property type="molecule type" value="Genomic_DNA"/>
</dbReference>
<feature type="transmembrane region" description="Helical" evidence="1">
    <location>
        <begin position="37"/>
        <end position="59"/>
    </location>
</feature>
<evidence type="ECO:0008006" key="4">
    <source>
        <dbReference type="Google" id="ProtNLM"/>
    </source>
</evidence>
<dbReference type="Proteomes" id="UP000246894">
    <property type="component" value="Chromosome"/>
</dbReference>